<dbReference type="RefSeq" id="WP_076138818.1">
    <property type="nucleotide sequence ID" value="NZ_MPTO01000047.1"/>
</dbReference>
<proteinExistence type="predicted"/>
<dbReference type="EMBL" id="MPTO01000047">
    <property type="protein sequence ID" value="OME10555.1"/>
    <property type="molecule type" value="Genomic_DNA"/>
</dbReference>
<sequence length="111" mass="13378">MPKLIDAEKLLEDMKEHLKELDGQLPINDEIRFQRNDAQQDILELYIRKLEKGEFDLTTEPRPNYKVTYNRCRNHIVPIYVEEYIVRPSESEMEHTKQLLMAEEYVLEELN</sequence>
<evidence type="ECO:0000313" key="1">
    <source>
        <dbReference type="EMBL" id="OME10555.1"/>
    </source>
</evidence>
<protein>
    <submittedName>
        <fullName evidence="1">Uncharacterized protein</fullName>
    </submittedName>
</protein>
<evidence type="ECO:0000313" key="2">
    <source>
        <dbReference type="Proteomes" id="UP000187323"/>
    </source>
</evidence>
<accession>A0AB36J5R1</accession>
<name>A0AB36J5R1_9BACL</name>
<reference evidence="1 2" key="1">
    <citation type="submission" date="2016-10" db="EMBL/GenBank/DDBJ databases">
        <title>Paenibacillus species isolates.</title>
        <authorList>
            <person name="Beno S.M."/>
        </authorList>
    </citation>
    <scope>NUCLEOTIDE SEQUENCE [LARGE SCALE GENOMIC DNA]</scope>
    <source>
        <strain evidence="1 2">FSL H7-0918</strain>
    </source>
</reference>
<gene>
    <name evidence="1" type="ORF">BSK47_30595</name>
</gene>
<dbReference type="Proteomes" id="UP000187323">
    <property type="component" value="Unassembled WGS sequence"/>
</dbReference>
<dbReference type="AlphaFoldDB" id="A0AB36J5R1"/>
<comment type="caution">
    <text evidence="1">The sequence shown here is derived from an EMBL/GenBank/DDBJ whole genome shotgun (WGS) entry which is preliminary data.</text>
</comment>
<organism evidence="1 2">
    <name type="scientific">Paenibacillus odorifer</name>
    <dbReference type="NCBI Taxonomy" id="189426"/>
    <lineage>
        <taxon>Bacteria</taxon>
        <taxon>Bacillati</taxon>
        <taxon>Bacillota</taxon>
        <taxon>Bacilli</taxon>
        <taxon>Bacillales</taxon>
        <taxon>Paenibacillaceae</taxon>
        <taxon>Paenibacillus</taxon>
    </lineage>
</organism>